<dbReference type="GO" id="GO:0003690">
    <property type="term" value="F:double-stranded DNA binding"/>
    <property type="evidence" value="ECO:0007669"/>
    <property type="project" value="TreeGrafter"/>
</dbReference>
<comment type="caution">
    <text evidence="5">The sequence shown here is derived from an EMBL/GenBank/DDBJ whole genome shotgun (WGS) entry which is preliminary data.</text>
</comment>
<gene>
    <name evidence="5" type="ORF">Fcan01_27439</name>
</gene>
<dbReference type="EMBL" id="LNIX01000052">
    <property type="protein sequence ID" value="OXA37799.1"/>
    <property type="molecule type" value="Genomic_DNA"/>
</dbReference>
<keyword evidence="6" id="KW-1185">Reference proteome</keyword>
<dbReference type="InterPro" id="IPR010995">
    <property type="entry name" value="DNA_repair_Rad51/TF_NusA_a-hlx"/>
</dbReference>
<dbReference type="SUPFAM" id="SSF47794">
    <property type="entry name" value="Rad51 N-terminal domain-like"/>
    <property type="match status" value="1"/>
</dbReference>
<dbReference type="GO" id="GO:0006312">
    <property type="term" value="P:mitotic recombination"/>
    <property type="evidence" value="ECO:0007669"/>
    <property type="project" value="TreeGrafter"/>
</dbReference>
<keyword evidence="3" id="KW-0238">DNA-binding</keyword>
<dbReference type="Gene3D" id="1.10.150.20">
    <property type="entry name" value="5' to 3' exonuclease, C-terminal subdomain"/>
    <property type="match status" value="1"/>
</dbReference>
<dbReference type="PANTHER" id="PTHR22942:SF30">
    <property type="entry name" value="MEIOTIC RECOMBINATION PROTEIN DMC1_LIM15 HOMOLOG"/>
    <property type="match status" value="1"/>
</dbReference>
<dbReference type="Gene3D" id="3.40.50.300">
    <property type="entry name" value="P-loop containing nucleotide triphosphate hydrolases"/>
    <property type="match status" value="1"/>
</dbReference>
<dbReference type="GO" id="GO:0000150">
    <property type="term" value="F:DNA strand exchange activity"/>
    <property type="evidence" value="ECO:0007669"/>
    <property type="project" value="TreeGrafter"/>
</dbReference>
<dbReference type="InterPro" id="IPR020588">
    <property type="entry name" value="RecA_ATP-bd"/>
</dbReference>
<dbReference type="OrthoDB" id="10251254at2759"/>
<organism evidence="5 6">
    <name type="scientific">Folsomia candida</name>
    <name type="common">Springtail</name>
    <dbReference type="NCBI Taxonomy" id="158441"/>
    <lineage>
        <taxon>Eukaryota</taxon>
        <taxon>Metazoa</taxon>
        <taxon>Ecdysozoa</taxon>
        <taxon>Arthropoda</taxon>
        <taxon>Hexapoda</taxon>
        <taxon>Collembola</taxon>
        <taxon>Entomobryomorpha</taxon>
        <taxon>Isotomoidea</taxon>
        <taxon>Isotomidae</taxon>
        <taxon>Proisotominae</taxon>
        <taxon>Folsomia</taxon>
    </lineage>
</organism>
<evidence type="ECO:0000256" key="1">
    <source>
        <dbReference type="ARBA" id="ARBA00022741"/>
    </source>
</evidence>
<feature type="domain" description="RecA family profile 1" evidence="4">
    <location>
        <begin position="118"/>
        <end position="287"/>
    </location>
</feature>
<evidence type="ECO:0000256" key="3">
    <source>
        <dbReference type="ARBA" id="ARBA00023125"/>
    </source>
</evidence>
<name>A0A226CXU1_FOLCA</name>
<reference evidence="5 6" key="1">
    <citation type="submission" date="2015-12" db="EMBL/GenBank/DDBJ databases">
        <title>The genome of Folsomia candida.</title>
        <authorList>
            <person name="Faddeeva A."/>
            <person name="Derks M.F."/>
            <person name="Anvar Y."/>
            <person name="Smit S."/>
            <person name="Van Straalen N."/>
            <person name="Roelofs D."/>
        </authorList>
    </citation>
    <scope>NUCLEOTIDE SEQUENCE [LARGE SCALE GENOMIC DNA]</scope>
    <source>
        <strain evidence="5 6">VU population</strain>
        <tissue evidence="5">Whole body</tissue>
    </source>
</reference>
<evidence type="ECO:0000259" key="4">
    <source>
        <dbReference type="PROSITE" id="PS50162"/>
    </source>
</evidence>
<proteinExistence type="predicted"/>
<dbReference type="PANTHER" id="PTHR22942">
    <property type="entry name" value="RECA/RAD51/RADA DNA STRAND-PAIRING FAMILY MEMBER"/>
    <property type="match status" value="1"/>
</dbReference>
<sequence>MTSGKFAVYKTLSLPLILNCVADDSRAVFKLAVLTMSSPVLISSLFGKSGITLEDISCLRRAGFETVESVAYSPRTAFVDVEGLSAPGKIDELLMETYRLIPMWFITAKATMEINSKSAFKITTGSSDLDSIIGGGVESGFITEIFGESNTGKTQLSETLSVTCQLPFELGGGDGKCIYIYTDASFRPERVVKFAQRFGIQDKALDNINCAYAHNSDRQLQLLQDARPVLAQDRYALVIVDSCTHLFRSDYAGFNQLQARQSSLSNFLNTLKRIAMDVIPRLPILPS</sequence>
<dbReference type="GO" id="GO:0140664">
    <property type="term" value="F:ATP-dependent DNA damage sensor activity"/>
    <property type="evidence" value="ECO:0007669"/>
    <property type="project" value="InterPro"/>
</dbReference>
<dbReference type="GO" id="GO:0005524">
    <property type="term" value="F:ATP binding"/>
    <property type="evidence" value="ECO:0007669"/>
    <property type="project" value="UniProtKB-KW"/>
</dbReference>
<protein>
    <submittedName>
        <fullName evidence="5">DNA repair protein RAD51</fullName>
    </submittedName>
</protein>
<evidence type="ECO:0000256" key="2">
    <source>
        <dbReference type="ARBA" id="ARBA00022840"/>
    </source>
</evidence>
<keyword evidence="1" id="KW-0547">Nucleotide-binding</keyword>
<dbReference type="Proteomes" id="UP000198287">
    <property type="component" value="Unassembled WGS sequence"/>
</dbReference>
<dbReference type="GO" id="GO:0000730">
    <property type="term" value="P:DNA recombinase assembly"/>
    <property type="evidence" value="ECO:0007669"/>
    <property type="project" value="TreeGrafter"/>
</dbReference>
<dbReference type="InterPro" id="IPR027417">
    <property type="entry name" value="P-loop_NTPase"/>
</dbReference>
<dbReference type="PROSITE" id="PS50162">
    <property type="entry name" value="RECA_2"/>
    <property type="match status" value="1"/>
</dbReference>
<dbReference type="GO" id="GO:0042148">
    <property type="term" value="P:DNA strand invasion"/>
    <property type="evidence" value="ECO:0007669"/>
    <property type="project" value="TreeGrafter"/>
</dbReference>
<dbReference type="STRING" id="158441.A0A226CXU1"/>
<dbReference type="AlphaFoldDB" id="A0A226CXU1"/>
<accession>A0A226CXU1</accession>
<dbReference type="SUPFAM" id="SSF52540">
    <property type="entry name" value="P-loop containing nucleoside triphosphate hydrolases"/>
    <property type="match status" value="1"/>
</dbReference>
<keyword evidence="2" id="KW-0067">ATP-binding</keyword>
<evidence type="ECO:0000313" key="6">
    <source>
        <dbReference type="Proteomes" id="UP000198287"/>
    </source>
</evidence>
<evidence type="ECO:0000313" key="5">
    <source>
        <dbReference type="EMBL" id="OXA37799.1"/>
    </source>
</evidence>
<dbReference type="Pfam" id="PF08423">
    <property type="entry name" value="Rad51"/>
    <property type="match status" value="1"/>
</dbReference>
<dbReference type="InterPro" id="IPR013632">
    <property type="entry name" value="Rad51_C"/>
</dbReference>
<dbReference type="GO" id="GO:0003697">
    <property type="term" value="F:single-stranded DNA binding"/>
    <property type="evidence" value="ECO:0007669"/>
    <property type="project" value="TreeGrafter"/>
</dbReference>